<dbReference type="KEGG" id="psco:LY89DRAFT_601789"/>
<feature type="region of interest" description="Disordered" evidence="1">
    <location>
        <begin position="1"/>
        <end position="22"/>
    </location>
</feature>
<evidence type="ECO:0000256" key="1">
    <source>
        <dbReference type="SAM" id="MobiDB-lite"/>
    </source>
</evidence>
<dbReference type="EMBL" id="KQ947441">
    <property type="protein sequence ID" value="KUJ07127.1"/>
    <property type="molecule type" value="Genomic_DNA"/>
</dbReference>
<name>A0A132B632_MOLSC</name>
<evidence type="ECO:0000313" key="3">
    <source>
        <dbReference type="Proteomes" id="UP000070700"/>
    </source>
</evidence>
<keyword evidence="3" id="KW-1185">Reference proteome</keyword>
<dbReference type="PANTHER" id="PTHR40788:SF2">
    <property type="entry name" value="CLR5 DOMAIN-CONTAINING PROTEIN"/>
    <property type="match status" value="1"/>
</dbReference>
<dbReference type="OrthoDB" id="2922289at2759"/>
<feature type="region of interest" description="Disordered" evidence="1">
    <location>
        <begin position="602"/>
        <end position="685"/>
    </location>
</feature>
<accession>A0A132B632</accession>
<gene>
    <name evidence="2" type="ORF">LY89DRAFT_601789</name>
</gene>
<organism evidence="2 3">
    <name type="scientific">Mollisia scopiformis</name>
    <name type="common">Conifer needle endophyte fungus</name>
    <name type="synonym">Phialocephala scopiformis</name>
    <dbReference type="NCBI Taxonomy" id="149040"/>
    <lineage>
        <taxon>Eukaryota</taxon>
        <taxon>Fungi</taxon>
        <taxon>Dikarya</taxon>
        <taxon>Ascomycota</taxon>
        <taxon>Pezizomycotina</taxon>
        <taxon>Leotiomycetes</taxon>
        <taxon>Helotiales</taxon>
        <taxon>Mollisiaceae</taxon>
        <taxon>Mollisia</taxon>
    </lineage>
</organism>
<evidence type="ECO:0000313" key="2">
    <source>
        <dbReference type="EMBL" id="KUJ07127.1"/>
    </source>
</evidence>
<dbReference type="Proteomes" id="UP000070700">
    <property type="component" value="Unassembled WGS sequence"/>
</dbReference>
<dbReference type="RefSeq" id="XP_018061482.1">
    <property type="nucleotide sequence ID" value="XM_018210214.1"/>
</dbReference>
<dbReference type="GeneID" id="28819940"/>
<feature type="compositionally biased region" description="Basic and acidic residues" evidence="1">
    <location>
        <begin position="603"/>
        <end position="612"/>
    </location>
</feature>
<dbReference type="AlphaFoldDB" id="A0A132B632"/>
<reference evidence="2 3" key="1">
    <citation type="submission" date="2015-10" db="EMBL/GenBank/DDBJ databases">
        <title>Full genome of DAOMC 229536 Phialocephala scopiformis, a fungal endophyte of spruce producing the potent anti-insectan compound rugulosin.</title>
        <authorList>
            <consortium name="DOE Joint Genome Institute"/>
            <person name="Walker A.K."/>
            <person name="Frasz S.L."/>
            <person name="Seifert K.A."/>
            <person name="Miller J.D."/>
            <person name="Mondo S.J."/>
            <person name="Labutti K."/>
            <person name="Lipzen A."/>
            <person name="Dockter R."/>
            <person name="Kennedy M."/>
            <person name="Grigoriev I.V."/>
            <person name="Spatafora J.W."/>
        </authorList>
    </citation>
    <scope>NUCLEOTIDE SEQUENCE [LARGE SCALE GENOMIC DNA]</scope>
    <source>
        <strain evidence="2 3">CBS 120377</strain>
    </source>
</reference>
<dbReference type="PANTHER" id="PTHR40788">
    <property type="entry name" value="CLR5 DOMAIN-CONTAINING PROTEIN-RELATED"/>
    <property type="match status" value="1"/>
</dbReference>
<proteinExistence type="predicted"/>
<feature type="compositionally biased region" description="Basic and acidic residues" evidence="1">
    <location>
        <begin position="9"/>
        <end position="22"/>
    </location>
</feature>
<sequence length="801" mass="92884">PGSPFTPREFPEPAEVQRRAKAGSEKVLSDWNTLRKIVERHAEVLEKRWVKKTKKKQRDMLLQAWPNMSATHRPDYEAFRQENTGRHWIGLSNFQEAYKWPYINQQDLCSRSLIIFITSRGRNPPSSFARADVEATRLGTVGHFIPEPAFLQGFTLFMDGETPETYGKLVSWDENREAADLMFSQRQFTPGHGLRVFELQEKVYPFLIKCCELILHDLVQSGSLLDDKFPIVPEAVSASDPTDTEMLPSLTLLSAEAPYRLPANLDLDRLHAILAARLSAAEDHLWALREDPGYFAETVRDWSEHRNDALPDTWGNPHPTGPHTTEFWTRVIRNVIADGYTGFETWNLLHRQVNRLRALRDKYQDEITYDKQLPEEYLLEILKFQQMLKVSSEYPLHNLKNIQSSPPLRHWFIREPQDPNTINMHIRSINEYDPHFYKLWGLLFILWKLFGLINVIDAFEQIMQDPAEKRNLSPYIANLFSDLAIFSRALREIEIYQPWAATFEEEQKVNTNLHGQKHTKAMLKMYEEATFQLYYLEHMDHVLNGITHLAMPGDRKFDYPVNKKRTQQTTEKMIAAEKNLDYFWSRFDANWKKLAKKSINDCMGDHTPRQRESGQQIERTAPWVEPMKEPKMASVSREPKSWTGSDAKDDRISVKSKQKVKTKGVGVEEATAPEPEAPARDQHDKQPTFKVDKSALKVFNALFFTPGQTSTPGELPWIDFVRAMASTGFAAQKLYGSIWQFTPTTLDVERSIQFHEPHPAVKIRFPVARRMGRRLTRTYGWYGGMFELEETKETRAAILDG</sequence>
<dbReference type="InParanoid" id="A0A132B632"/>
<protein>
    <submittedName>
        <fullName evidence="2">Uncharacterized protein</fullName>
    </submittedName>
</protein>
<feature type="non-terminal residue" evidence="2">
    <location>
        <position position="1"/>
    </location>
</feature>